<dbReference type="RefSeq" id="WP_137403717.1">
    <property type="nucleotide sequence ID" value="NZ_BMIU01000031.1"/>
</dbReference>
<evidence type="ECO:0000313" key="1">
    <source>
        <dbReference type="EMBL" id="GGF49079.1"/>
    </source>
</evidence>
<accession>A0ABQ1VAH6</accession>
<proteinExistence type="predicted"/>
<dbReference type="Proteomes" id="UP000647339">
    <property type="component" value="Unassembled WGS sequence"/>
</dbReference>
<protein>
    <submittedName>
        <fullName evidence="1">Uncharacterized protein</fullName>
    </submittedName>
</protein>
<name>A0ABQ1VAH6_9BACT</name>
<gene>
    <name evidence="1" type="ORF">GCM10011339_42120</name>
</gene>
<dbReference type="EMBL" id="BMIU01000031">
    <property type="protein sequence ID" value="GGF49079.1"/>
    <property type="molecule type" value="Genomic_DNA"/>
</dbReference>
<keyword evidence="2" id="KW-1185">Reference proteome</keyword>
<evidence type="ECO:0000313" key="2">
    <source>
        <dbReference type="Proteomes" id="UP000647339"/>
    </source>
</evidence>
<comment type="caution">
    <text evidence="1">The sequence shown here is derived from an EMBL/GenBank/DDBJ whole genome shotgun (WGS) entry which is preliminary data.</text>
</comment>
<organism evidence="1 2">
    <name type="scientific">Echinicola rosea</name>
    <dbReference type="NCBI Taxonomy" id="1807691"/>
    <lineage>
        <taxon>Bacteria</taxon>
        <taxon>Pseudomonadati</taxon>
        <taxon>Bacteroidota</taxon>
        <taxon>Cytophagia</taxon>
        <taxon>Cytophagales</taxon>
        <taxon>Cyclobacteriaceae</taxon>
        <taxon>Echinicola</taxon>
    </lineage>
</organism>
<reference evidence="2" key="1">
    <citation type="journal article" date="2019" name="Int. J. Syst. Evol. Microbiol.">
        <title>The Global Catalogue of Microorganisms (GCM) 10K type strain sequencing project: providing services to taxonomists for standard genome sequencing and annotation.</title>
        <authorList>
            <consortium name="The Broad Institute Genomics Platform"/>
            <consortium name="The Broad Institute Genome Sequencing Center for Infectious Disease"/>
            <person name="Wu L."/>
            <person name="Ma J."/>
        </authorList>
    </citation>
    <scope>NUCLEOTIDE SEQUENCE [LARGE SCALE GENOMIC DNA]</scope>
    <source>
        <strain evidence="2">CGMCC 1.15407</strain>
    </source>
</reference>
<sequence>MKHLVRQEIQILHSRSDKIDDNREILQAFDDDADLLECALKFEDENVHFHYSECGNFLSVENSPRFYFFMQQT</sequence>